<comment type="caution">
    <text evidence="3">The sequence shown here is derived from an EMBL/GenBank/DDBJ whole genome shotgun (WGS) entry which is preliminary data.</text>
</comment>
<protein>
    <submittedName>
        <fullName evidence="3">Uncharacterized protein</fullName>
    </submittedName>
</protein>
<evidence type="ECO:0000256" key="2">
    <source>
        <dbReference type="SAM" id="Phobius"/>
    </source>
</evidence>
<keyword evidence="2" id="KW-0812">Transmembrane</keyword>
<dbReference type="EMBL" id="SPLM01000073">
    <property type="protein sequence ID" value="TMW62818.1"/>
    <property type="molecule type" value="Genomic_DNA"/>
</dbReference>
<feature type="region of interest" description="Disordered" evidence="1">
    <location>
        <begin position="363"/>
        <end position="428"/>
    </location>
</feature>
<evidence type="ECO:0000313" key="3">
    <source>
        <dbReference type="EMBL" id="TMW62818.1"/>
    </source>
</evidence>
<evidence type="ECO:0000256" key="1">
    <source>
        <dbReference type="SAM" id="MobiDB-lite"/>
    </source>
</evidence>
<dbReference type="OrthoDB" id="167603at2759"/>
<dbReference type="Proteomes" id="UP000794436">
    <property type="component" value="Unassembled WGS sequence"/>
</dbReference>
<gene>
    <name evidence="3" type="ORF">Poli38472_005436</name>
</gene>
<keyword evidence="2" id="KW-1133">Transmembrane helix</keyword>
<feature type="transmembrane region" description="Helical" evidence="2">
    <location>
        <begin position="508"/>
        <end position="530"/>
    </location>
</feature>
<sequence>MLSPQRPAPPKKAFSNMGFSQEDVAAFIDAKAPMPRRGGTSNNPRDFFVRSASQPSQSVSTSKNASVVDFGPIAPPPRTARAFSSSDVGVQMDRGSGFGSCTQLLSTVISALFRLIEAERIYLDPLANSPCNNTVRQVKLLYVTILEKIQKERGEWQGFSEISTNQDDTLEEPTAADVLEEALSDLNVKESFQMLNELLDVGFRNLRGALVSPVIYTKFKKRFQTESLSCPPSLSTLLVVRAMLHEMDREEQLCLLRLISFWNAIASVDPERQDILRIIEDRHAQVFSDCVDYEVMGTRKSGRPDTTSMELLLLFAHYRDVLFSDLEYYSIRQEMQLSANQEEDIDQNENHDEDASDIQLASPQTMEAVPDEEPEKPEERPQVELRGHRASVRSTRLPKIPMSLSSPPSRRNGRSAARLASSPKKSRMLKQNHFDEELQRLFSQVGFGMENASVRAVMSSAGSPKKRAQLQKHLHDYMHHPRSLLPESALSKSKMKNNTEEKSTQDLALTYLMVSIAAATICTVATIAMYTMRKQSL</sequence>
<name>A0A8K1FLL8_PYTOL</name>
<organism evidence="3 4">
    <name type="scientific">Pythium oligandrum</name>
    <name type="common">Mycoparasitic fungus</name>
    <dbReference type="NCBI Taxonomy" id="41045"/>
    <lineage>
        <taxon>Eukaryota</taxon>
        <taxon>Sar</taxon>
        <taxon>Stramenopiles</taxon>
        <taxon>Oomycota</taxon>
        <taxon>Peronosporomycetes</taxon>
        <taxon>Pythiales</taxon>
        <taxon>Pythiaceae</taxon>
        <taxon>Pythium</taxon>
    </lineage>
</organism>
<accession>A0A8K1FLL8</accession>
<evidence type="ECO:0000313" key="4">
    <source>
        <dbReference type="Proteomes" id="UP000794436"/>
    </source>
</evidence>
<keyword evidence="2" id="KW-0472">Membrane</keyword>
<dbReference type="AlphaFoldDB" id="A0A8K1FLL8"/>
<reference evidence="3" key="1">
    <citation type="submission" date="2019-03" db="EMBL/GenBank/DDBJ databases">
        <title>Long read genome sequence of the mycoparasitic Pythium oligandrum ATCC 38472 isolated from sugarbeet rhizosphere.</title>
        <authorList>
            <person name="Gaulin E."/>
        </authorList>
    </citation>
    <scope>NUCLEOTIDE SEQUENCE</scope>
    <source>
        <strain evidence="3">ATCC 38472_TT</strain>
    </source>
</reference>
<proteinExistence type="predicted"/>
<keyword evidence="4" id="KW-1185">Reference proteome</keyword>
<feature type="compositionally biased region" description="Basic and acidic residues" evidence="1">
    <location>
        <begin position="377"/>
        <end position="387"/>
    </location>
</feature>